<protein>
    <submittedName>
        <fullName evidence="1">Uncharacterized protein</fullName>
    </submittedName>
</protein>
<dbReference type="EMBL" id="RBUT01000113">
    <property type="protein sequence ID" value="RMV46138.1"/>
    <property type="molecule type" value="Genomic_DNA"/>
</dbReference>
<organism evidence="1 3">
    <name type="scientific">Pseudomonas syringae pv. helianthi</name>
    <dbReference type="NCBI Taxonomy" id="251654"/>
    <lineage>
        <taxon>Bacteria</taxon>
        <taxon>Pseudomonadati</taxon>
        <taxon>Pseudomonadota</taxon>
        <taxon>Gammaproteobacteria</taxon>
        <taxon>Pseudomonadales</taxon>
        <taxon>Pseudomonadaceae</taxon>
        <taxon>Pseudomonas</taxon>
    </lineage>
</organism>
<evidence type="ECO:0000313" key="1">
    <source>
        <dbReference type="EMBL" id="KPX49629.1"/>
    </source>
</evidence>
<comment type="caution">
    <text evidence="1">The sequence shown here is derived from an EMBL/GenBank/DDBJ whole genome shotgun (WGS) entry which is preliminary data.</text>
</comment>
<name>A0A0P9RTJ4_9PSED</name>
<proteinExistence type="predicted"/>
<reference evidence="1 3" key="1">
    <citation type="submission" date="2015-09" db="EMBL/GenBank/DDBJ databases">
        <title>Genome announcement of multiple Pseudomonas syringae strains.</title>
        <authorList>
            <person name="Thakur S."/>
            <person name="Wang P.W."/>
            <person name="Gong Y."/>
            <person name="Weir B.S."/>
            <person name="Guttman D.S."/>
        </authorList>
    </citation>
    <scope>NUCLEOTIDE SEQUENCE [LARGE SCALE GENOMIC DNA]</scope>
    <source>
        <strain evidence="1 3">ICMP4531</strain>
    </source>
</reference>
<accession>A0A0P9RTJ4</accession>
<evidence type="ECO:0000313" key="4">
    <source>
        <dbReference type="Proteomes" id="UP000279173"/>
    </source>
</evidence>
<evidence type="ECO:0000313" key="2">
    <source>
        <dbReference type="EMBL" id="RMV46138.1"/>
    </source>
</evidence>
<dbReference type="EMBL" id="LJQM01000019">
    <property type="protein sequence ID" value="KPX49629.1"/>
    <property type="molecule type" value="Genomic_DNA"/>
</dbReference>
<dbReference type="Proteomes" id="UP000050557">
    <property type="component" value="Unassembled WGS sequence"/>
</dbReference>
<gene>
    <name evidence="1" type="ORF">ALO68_101802</name>
    <name evidence="2" type="ORF">ALP10_101540</name>
</gene>
<sequence>MFVPVYPGVAGHGHVRLSGGRGRILAICEDKSAITGARIDRCPQSVVRMFTEGCPSGVL</sequence>
<dbReference type="Proteomes" id="UP000279173">
    <property type="component" value="Unassembled WGS sequence"/>
</dbReference>
<evidence type="ECO:0000313" key="3">
    <source>
        <dbReference type="Proteomes" id="UP000050557"/>
    </source>
</evidence>
<reference evidence="2 4" key="2">
    <citation type="submission" date="2018-08" db="EMBL/GenBank/DDBJ databases">
        <title>Recombination of ecologically and evolutionarily significant loci maintains genetic cohesion in the Pseudomonas syringae species complex.</title>
        <authorList>
            <person name="Dillon M."/>
            <person name="Thakur S."/>
            <person name="Almeida R.N.D."/>
            <person name="Weir B.S."/>
            <person name="Guttman D.S."/>
        </authorList>
    </citation>
    <scope>NUCLEOTIDE SEQUENCE [LARGE SCALE GENOMIC DNA]</scope>
    <source>
        <strain evidence="2 4">ICMP 3263</strain>
    </source>
</reference>
<dbReference type="AlphaFoldDB" id="A0A0P9RTJ4"/>